<evidence type="ECO:0000256" key="1">
    <source>
        <dbReference type="SAM" id="SignalP"/>
    </source>
</evidence>
<feature type="chain" id="PRO_5043375863" description="Lipoprotein" evidence="1">
    <location>
        <begin position="26"/>
        <end position="179"/>
    </location>
</feature>
<evidence type="ECO:0000313" key="2">
    <source>
        <dbReference type="EMBL" id="MDQ0649034.1"/>
    </source>
</evidence>
<accession>A0AAW8F2A2</accession>
<dbReference type="AlphaFoldDB" id="A0AAW8F2A2"/>
<evidence type="ECO:0000313" key="3">
    <source>
        <dbReference type="Proteomes" id="UP001244427"/>
    </source>
</evidence>
<keyword evidence="1" id="KW-0732">Signal</keyword>
<gene>
    <name evidence="2" type="ORF">QFZ53_003230</name>
</gene>
<proteinExistence type="predicted"/>
<keyword evidence="3" id="KW-1185">Reference proteome</keyword>
<dbReference type="PROSITE" id="PS51257">
    <property type="entry name" value="PROKAR_LIPOPROTEIN"/>
    <property type="match status" value="1"/>
</dbReference>
<sequence length="179" mass="18636">MTSHRTASHALAGIGAALLMVAVLSGCTPEPEPTPTPTAAFASEEEAFAAAEKVYREYTDAVNSEREGDHTVDPLSYLIGEALDGSLDTSNKLQAQELRIVGDSRVLKFSGNAVDLQPSEVIVGALVCLDVSATVVLNVSDADVTPPDRPAHVPLNVEFISSGSKLVISGSDLAEGTEC</sequence>
<dbReference type="RefSeq" id="WP_307298183.1">
    <property type="nucleotide sequence ID" value="NZ_JAUSXV010000001.1"/>
</dbReference>
<dbReference type="EMBL" id="JAUSXV010000001">
    <property type="protein sequence ID" value="MDQ0649034.1"/>
    <property type="molecule type" value="Genomic_DNA"/>
</dbReference>
<name>A0AAW8F2A2_9MICO</name>
<protein>
    <recommendedName>
        <fullName evidence="4">Lipoprotein</fullName>
    </recommendedName>
</protein>
<dbReference type="Proteomes" id="UP001244427">
    <property type="component" value="Unassembled WGS sequence"/>
</dbReference>
<reference evidence="2 3" key="1">
    <citation type="submission" date="2023-07" db="EMBL/GenBank/DDBJ databases">
        <title>Comparative genomics of wheat-associated soil bacteria to identify genetic determinants of phenazine resistance.</title>
        <authorList>
            <person name="Mouncey N."/>
        </authorList>
    </citation>
    <scope>NUCLEOTIDE SEQUENCE [LARGE SCALE GENOMIC DNA]</scope>
    <source>
        <strain evidence="2 3">W4I9-1</strain>
    </source>
</reference>
<evidence type="ECO:0008006" key="4">
    <source>
        <dbReference type="Google" id="ProtNLM"/>
    </source>
</evidence>
<comment type="caution">
    <text evidence="2">The sequence shown here is derived from an EMBL/GenBank/DDBJ whole genome shotgun (WGS) entry which is preliminary data.</text>
</comment>
<organism evidence="2 3">
    <name type="scientific">Microbacterium natoriense</name>
    <dbReference type="NCBI Taxonomy" id="284570"/>
    <lineage>
        <taxon>Bacteria</taxon>
        <taxon>Bacillati</taxon>
        <taxon>Actinomycetota</taxon>
        <taxon>Actinomycetes</taxon>
        <taxon>Micrococcales</taxon>
        <taxon>Microbacteriaceae</taxon>
        <taxon>Microbacterium</taxon>
    </lineage>
</organism>
<feature type="signal peptide" evidence="1">
    <location>
        <begin position="1"/>
        <end position="25"/>
    </location>
</feature>